<gene>
    <name evidence="3" type="ORF">MACK_002396</name>
</gene>
<feature type="region of interest" description="Disordered" evidence="1">
    <location>
        <begin position="134"/>
        <end position="171"/>
    </location>
</feature>
<dbReference type="InterPro" id="IPR022233">
    <property type="entry name" value="TRAPPC10/Trs130_C"/>
</dbReference>
<proteinExistence type="predicted"/>
<sequence length="1577" mass="173246">MESRSDLLSTVDPGNHGDQPSESELSHSGNQLNTMTSSLAISSPVVDDTLTIAYQDHFDVWPQAEYLFKYLTRFDLKLSRNLKLESLNEQLMKGTGHEDLHVTVKCQYVSLPVGTKTQDTPELHRFCKGKEKLDKHEEVKAKEDDARGKENPHDHGGSDDEAPTKENEEEAKDEIDIDIANEHQEAYAKDTDHLLRAEESVLIANKDANYPYLHLFLIPPSSLSDYKQEIKPRMKEFIASRMENKLNEEFLIVAFLNKSGSSSSSDGSKEGAHRRKSRLGLSMLTGGKEGEDKRVVEKVRMRLFKQKLRSRLVVVTLDQIGVTDAENSGIKHIEPMITSAIKESGIDKIMRTLLNLSLNKRYLYILINVNKMFLPFLSASRPGGDTHSGGKTNVTSGERAESKANKEVVTATNTRVGTGISQLTVGNYLEFVEAVENLCNLFYKIQLTLESVVLYEFLLYNEHFGKLLSLFKAAKVDEGFYRSYNVLNSYSSAYYSTLSCNQGSSSSGFAATDNGAPIAKYCYVRYRLYILSKQLLMLNTITTSTQDFVGIDRLSIGTETTERVSRAATSALEGVVTMPSSINMGTNAGGSFENLLFLPVLLIYNLINDVYFQVIGSRAIPSFPINNLSCPESVENVIPKVTGVAVATSDGTVRRIKWLMLTTIELIRHLENKLNSEFLDDASNDDNYLGEVVRGKKKKFRFLKSIFKTGGSSSGSKGSGHAKGSSTGSITSRNIAWLVKSYYGIKFTENLYKYVSFIYLVLYKLVLQLASATSGGSTTVTATTVERPKYDEDGLEVYIDSVYDNCIRLHYANITADKAEDMHSSTTNPGLGGVSSAGSLMRTIDQMLDQIVDYKVAIIERCSRYFILSNLQTYSNVLRSYYLKPNASAQALDAAESTLGGEETDRATDSDWLPKSELQMTLSTENLLNSDITNTDTSRTLTTDRSTSSVSTGKLDKEGGLGTSISVKKSVAPGIKTITEMLEKEKPKTGKLASTIRDTKDSDGEEGQQGERRVQCSLSNCNEYDHLFNKSFKRSSVKTLNMYPSCYNYVHVHLTKKSSEKLEGELYLHMSTVRSDFVAAINKMEGAGRFSGGAEGSMLEVDMSGMAVINLDNKVVNISLCSCQADGSSSISNSGCGGASGGNMGGVKLPDFTNRIIVCVPLKLCDPTSSKKEGRKTGGHCGISNSTCAGLTDSGAVKAGLKLNISLTNTSTTICGTASGPSSKSEDGTSKGSISASSTNALGGKSYPVKVREIFDLRISEAKGMKNIHVKVLYRDLVKIHQIYLNNNIIAGTTLLDHDSTYKIAYQPTQSTTSTTPTNLIVNVACNNQGDGHINPDEESNNGIEHIDPDNANNNTDGHMNADQDINSGDEDASVTSGGGVQGVDLIKIYYSLYRKYRSSLQQLTHNQLYLIDPASLPTVDSENAFGPDDKDDEEEEVAEGRGESGKETSREVGTESGAEERKEGGPFDHSEVEADLVMKVPGYAFVSRPINMALHLFSRETTRFSYSIESNESWFIEGLVVNNNVQLTEGKQHKLQFRLIPLMEGRLEVPSVKFRGVKVEVPRKEVTVFPANYLLL</sequence>
<feature type="region of interest" description="Disordered" evidence="1">
    <location>
        <begin position="1"/>
        <end position="30"/>
    </location>
</feature>
<feature type="region of interest" description="Disordered" evidence="1">
    <location>
        <begin position="986"/>
        <end position="1012"/>
    </location>
</feature>
<protein>
    <recommendedName>
        <fullName evidence="2">TRAPPC10/Trs130 C-terminal domain-containing protein</fullName>
    </recommendedName>
</protein>
<dbReference type="Proteomes" id="UP000244811">
    <property type="component" value="Chromosome 3"/>
</dbReference>
<feature type="domain" description="TRAPPC10/Trs130 C-terminal" evidence="2">
    <location>
        <begin position="1499"/>
        <end position="1556"/>
    </location>
</feature>
<evidence type="ECO:0000313" key="3">
    <source>
        <dbReference type="EMBL" id="UKK01578.2"/>
    </source>
</evidence>
<evidence type="ECO:0000256" key="1">
    <source>
        <dbReference type="SAM" id="MobiDB-lite"/>
    </source>
</evidence>
<feature type="region of interest" description="Disordered" evidence="1">
    <location>
        <begin position="1217"/>
        <end position="1237"/>
    </location>
</feature>
<reference evidence="3" key="1">
    <citation type="submission" date="2022-07" db="EMBL/GenBank/DDBJ databases">
        <title>Evaluation of T. orientalis genome assembly methods using nanopore sequencing and analysis of variation between genomes.</title>
        <authorList>
            <person name="Yam J."/>
            <person name="Micallef M.L."/>
            <person name="Liu M."/>
            <person name="Djordjevic S.P."/>
            <person name="Bogema D.R."/>
            <person name="Jenkins C."/>
        </authorList>
    </citation>
    <scope>NUCLEOTIDE SEQUENCE</scope>
    <source>
        <strain evidence="3">Goon Nure</strain>
    </source>
</reference>
<feature type="compositionally biased region" description="Basic and acidic residues" evidence="1">
    <location>
        <begin position="134"/>
        <end position="166"/>
    </location>
</feature>
<name>A0A976MC73_THEOR</name>
<feature type="compositionally biased region" description="Basic and acidic residues" evidence="1">
    <location>
        <begin position="1439"/>
        <end position="1471"/>
    </location>
</feature>
<feature type="region of interest" description="Disordered" evidence="1">
    <location>
        <begin position="710"/>
        <end position="729"/>
    </location>
</feature>
<evidence type="ECO:0000313" key="4">
    <source>
        <dbReference type="Proteomes" id="UP000244811"/>
    </source>
</evidence>
<feature type="region of interest" description="Disordered" evidence="1">
    <location>
        <begin position="932"/>
        <end position="955"/>
    </location>
</feature>
<dbReference type="EMBL" id="CP056070">
    <property type="protein sequence ID" value="UKK01578.2"/>
    <property type="molecule type" value="Genomic_DNA"/>
</dbReference>
<organism evidence="3 4">
    <name type="scientific">Theileria orientalis</name>
    <dbReference type="NCBI Taxonomy" id="68886"/>
    <lineage>
        <taxon>Eukaryota</taxon>
        <taxon>Sar</taxon>
        <taxon>Alveolata</taxon>
        <taxon>Apicomplexa</taxon>
        <taxon>Aconoidasida</taxon>
        <taxon>Piroplasmida</taxon>
        <taxon>Theileriidae</taxon>
        <taxon>Theileria</taxon>
    </lineage>
</organism>
<evidence type="ECO:0000259" key="2">
    <source>
        <dbReference type="Pfam" id="PF12584"/>
    </source>
</evidence>
<feature type="region of interest" description="Disordered" evidence="1">
    <location>
        <begin position="1418"/>
        <end position="1471"/>
    </location>
</feature>
<feature type="compositionally biased region" description="Low complexity" evidence="1">
    <location>
        <begin position="933"/>
        <end position="952"/>
    </location>
</feature>
<dbReference type="Pfam" id="PF12584">
    <property type="entry name" value="TRAPPC10"/>
    <property type="match status" value="1"/>
</dbReference>
<feature type="region of interest" description="Disordered" evidence="1">
    <location>
        <begin position="259"/>
        <end position="286"/>
    </location>
</feature>
<accession>A0A976MC73</accession>
<feature type="compositionally biased region" description="Polar residues" evidence="1">
    <location>
        <begin position="18"/>
        <end position="30"/>
    </location>
</feature>
<feature type="region of interest" description="Disordered" evidence="1">
    <location>
        <begin position="382"/>
        <end position="403"/>
    </location>
</feature>
<feature type="region of interest" description="Disordered" evidence="1">
    <location>
        <begin position="1331"/>
        <end position="1379"/>
    </location>
</feature>